<dbReference type="KEGG" id="ngr:NAEGRDRAFT_50278"/>
<keyword evidence="6" id="KW-0460">Magnesium</keyword>
<protein>
    <recommendedName>
        <fullName evidence="4">DNA topoisomerase (ATP-hydrolyzing)</fullName>
        <ecNumber evidence="4">5.6.2.2</ecNumber>
    </recommendedName>
</protein>
<keyword evidence="8 10" id="KW-0238">DNA-binding</keyword>
<evidence type="ECO:0000256" key="9">
    <source>
        <dbReference type="ARBA" id="ARBA00023235"/>
    </source>
</evidence>
<dbReference type="InterPro" id="IPR034136">
    <property type="entry name" value="TOPRIM_Topo6A/Spo11"/>
</dbReference>
<dbReference type="GO" id="GO:0003677">
    <property type="term" value="F:DNA binding"/>
    <property type="evidence" value="ECO:0007669"/>
    <property type="project" value="UniProtKB-UniRule"/>
</dbReference>
<dbReference type="GeneID" id="8852226"/>
<dbReference type="Gene3D" id="1.10.10.10">
    <property type="entry name" value="Winged helix-like DNA-binding domain superfamily/Winged helix DNA-binding domain"/>
    <property type="match status" value="1"/>
</dbReference>
<dbReference type="eggNOG" id="KOG2795">
    <property type="taxonomic scope" value="Eukaryota"/>
</dbReference>
<dbReference type="RefSeq" id="XP_002675419.1">
    <property type="nucleotide sequence ID" value="XM_002675373.1"/>
</dbReference>
<dbReference type="PANTHER" id="PTHR33099">
    <property type="entry name" value="FE2OG DIOXYGENASE DOMAIN-CONTAINING PROTEIN"/>
    <property type="match status" value="1"/>
</dbReference>
<keyword evidence="9 10" id="KW-0413">Isomerase</keyword>
<reference evidence="14 15" key="1">
    <citation type="journal article" date="2010" name="Cell">
        <title>The genome of Naegleria gruberi illuminates early eukaryotic versatility.</title>
        <authorList>
            <person name="Fritz-Laylin L.K."/>
            <person name="Prochnik S.E."/>
            <person name="Ginger M.L."/>
            <person name="Dacks J.B."/>
            <person name="Carpenter M.L."/>
            <person name="Field M.C."/>
            <person name="Kuo A."/>
            <person name="Paredez A."/>
            <person name="Chapman J."/>
            <person name="Pham J."/>
            <person name="Shu S."/>
            <person name="Neupane R."/>
            <person name="Cipriano M."/>
            <person name="Mancuso J."/>
            <person name="Tu H."/>
            <person name="Salamov A."/>
            <person name="Lindquist E."/>
            <person name="Shapiro H."/>
            <person name="Lucas S."/>
            <person name="Grigoriev I.V."/>
            <person name="Cande W.Z."/>
            <person name="Fulton C."/>
            <person name="Rokhsar D.S."/>
            <person name="Dawson S.C."/>
        </authorList>
    </citation>
    <scope>NUCLEOTIDE SEQUENCE [LARGE SCALE GENOMIC DNA]</scope>
    <source>
        <strain evidence="14 15">NEG-M</strain>
    </source>
</reference>
<evidence type="ECO:0000256" key="7">
    <source>
        <dbReference type="ARBA" id="ARBA00023029"/>
    </source>
</evidence>
<dbReference type="Proteomes" id="UP000006671">
    <property type="component" value="Unassembled WGS sequence"/>
</dbReference>
<dbReference type="OrthoDB" id="27483at2759"/>
<dbReference type="STRING" id="5762.D2VKE9"/>
<dbReference type="CDD" id="cd00223">
    <property type="entry name" value="TOPRIM_TopoIIB_SPO"/>
    <property type="match status" value="1"/>
</dbReference>
<keyword evidence="7 10" id="KW-0799">Topoisomerase</keyword>
<feature type="domain" description="Spo11/DNA topoisomerase VI subunit A N-terminal" evidence="12">
    <location>
        <begin position="51"/>
        <end position="106"/>
    </location>
</feature>
<organism evidence="15">
    <name type="scientific">Naegleria gruberi</name>
    <name type="common">Amoeba</name>
    <dbReference type="NCBI Taxonomy" id="5762"/>
    <lineage>
        <taxon>Eukaryota</taxon>
        <taxon>Discoba</taxon>
        <taxon>Heterolobosea</taxon>
        <taxon>Tetramitia</taxon>
        <taxon>Eutetramitia</taxon>
        <taxon>Vahlkampfiidae</taxon>
        <taxon>Naegleria</taxon>
    </lineage>
</organism>
<evidence type="ECO:0000256" key="6">
    <source>
        <dbReference type="ARBA" id="ARBA00022842"/>
    </source>
</evidence>
<dbReference type="Gene3D" id="3.40.1360.10">
    <property type="match status" value="1"/>
</dbReference>
<evidence type="ECO:0000256" key="5">
    <source>
        <dbReference type="ARBA" id="ARBA00022723"/>
    </source>
</evidence>
<dbReference type="GO" id="GO:0005524">
    <property type="term" value="F:ATP binding"/>
    <property type="evidence" value="ECO:0007669"/>
    <property type="project" value="InterPro"/>
</dbReference>
<dbReference type="GO" id="GO:0005694">
    <property type="term" value="C:chromosome"/>
    <property type="evidence" value="ECO:0007669"/>
    <property type="project" value="InterPro"/>
</dbReference>
<comment type="catalytic activity">
    <reaction evidence="1 10">
        <text>ATP-dependent breakage, passage and rejoining of double-stranded DNA.</text>
        <dbReference type="EC" id="5.6.2.2"/>
    </reaction>
</comment>
<comment type="similarity">
    <text evidence="3 10">Belongs to the TOP6A family.</text>
</comment>
<dbReference type="AlphaFoldDB" id="D2VKE9"/>
<dbReference type="PROSITE" id="PS52041">
    <property type="entry name" value="TOPO_IIB"/>
    <property type="match status" value="1"/>
</dbReference>
<name>D2VKE9_NAEGR</name>
<evidence type="ECO:0000259" key="12">
    <source>
        <dbReference type="Pfam" id="PF04406"/>
    </source>
</evidence>
<keyword evidence="5" id="KW-0479">Metal-binding</keyword>
<dbReference type="VEuPathDB" id="AmoebaDB:NAEGRDRAFT_50278"/>
<feature type="compositionally biased region" description="Polar residues" evidence="11">
    <location>
        <begin position="1217"/>
        <end position="1233"/>
    </location>
</feature>
<evidence type="ECO:0000313" key="14">
    <source>
        <dbReference type="EMBL" id="EFC42675.1"/>
    </source>
</evidence>
<evidence type="ECO:0000256" key="10">
    <source>
        <dbReference type="PROSITE-ProRule" id="PRU01385"/>
    </source>
</evidence>
<sequence>METIQVRERIEEKVLAFVRELVSSPSSDIPNEKGFLLKDLTKYPSTFISKFQVMNLVYQLCTLNKFSTKRDLYYCNKPILKDQTQLDSILKDLSSSWRVNRHDLHIVPQSKGEVCGPIAWKEISLIDIENRGQQPTTTIVSASKGCNLPSIPHLQIVEFSIPVEVDKVIIVEKESVFQVLKSQASSLKDTSLIITSKGYPDVPTRDFIVTLTKQVAKYQRRSLNIFTLTDGDPYGAEIANVYMNGSLSFENEKENLTIHSCVDSTEDWHYWVLQTCSRMSWIGVHLNDFDNAPQLISKWKDCWMPLEELDLKKINSLNNTQLELDDTVKTQINLQKDLNYKVEIEESSETDSDYCEAYGSDFYDDCVQLHADTIKTSDNLQEFILDAQNKGGSKFTQCGALDSDFGLPGLQLKLDNEQFKTIGFPLSNGSASELIQFCSKAPYGRGEDTIYDENVRKTWQLDPSRFEITNPTWDDLIDGLVDNEIRDGLGISKHLRLSANLYKLLVYEEGGHFQFHKDSEKEERMFGTLVVQLPSEYSGGEIIVRHGEEEEEYDFASVSRYTPHFISFYADCEHMIKNVNSGYRVCLIYNLCFSGNKESKPTLKGYEELAKRLQQIVSEWNADAKDVDTLYRMYVFQHQYSQKSLDPENLKGSDYNIYDILERYAEEYQDLVLDLGIMERKVEGFDDPEVSLEYIFGSQQRKIDVPFRSVVCKSALSSMKLFHKSINENTGNEGSTKEKQYRNACLMIYPKKCQQRICLKFGFSFCSKILPSFIESNSRENSIAFVKQMLAKKNIYLWGDEEKVVIQSIIQLNDVELAKLVIGIDQKSLSSLISHFTIEPFRETISENLCKKRYMKEFIGSLIEINDVPLIQMTMPKYSVNKYDHLYDSSCFEKLIILAQKCTYSMHSTVVENIVEDYYKYASYKESITKLIDLLKDTSIYEKLIVKELAKNSIPNQRGRGSYENKELDLPLIIKIANQIGVEKLKNLRFSFSKWLTSENCLNMVLSTMSCKPLSELLIEWMLYDHRDCFLDLKFATSFIRMLHNHSWNDFITRACRVVLSVASEENYSTLVAPLIEVVSNIMPKSDQLDILLNWSIDLIDDGIRTKKFIIPLPNFSVKSSISCICSDCKILKQFLWSETERTCSITGLVKELSHIESMVAPIREIQKQRVQKSIILTKLVISERLVKQATELNNAAKTKLESLLKKRRTPPEESTDNNSTLQLEVAPSSSIEPPNKKSKTDAPEIICIDD</sequence>
<gene>
    <name evidence="14" type="ORF">NAEGRDRAFT_50278</name>
</gene>
<dbReference type="EMBL" id="GG738878">
    <property type="protein sequence ID" value="EFC42675.1"/>
    <property type="molecule type" value="Genomic_DNA"/>
</dbReference>
<dbReference type="InterPro" id="IPR036388">
    <property type="entry name" value="WH-like_DNA-bd_sf"/>
</dbReference>
<dbReference type="Pfam" id="PF04406">
    <property type="entry name" value="TP6A_N"/>
    <property type="match status" value="1"/>
</dbReference>
<proteinExistence type="inferred from homology"/>
<evidence type="ECO:0000256" key="8">
    <source>
        <dbReference type="ARBA" id="ARBA00023125"/>
    </source>
</evidence>
<evidence type="ECO:0000256" key="4">
    <source>
        <dbReference type="ARBA" id="ARBA00012895"/>
    </source>
</evidence>
<dbReference type="InterPro" id="IPR002815">
    <property type="entry name" value="Spo11/TopoVI_A"/>
</dbReference>
<dbReference type="InParanoid" id="D2VKE9"/>
<dbReference type="PANTHER" id="PTHR33099:SF7">
    <property type="entry name" value="MYND-TYPE DOMAIN-CONTAINING PROTEIN"/>
    <property type="match status" value="1"/>
</dbReference>
<feature type="active site" description="O-(5'-phospho-DNA)-tyrosine intermediate" evidence="10">
    <location>
        <position position="74"/>
    </location>
</feature>
<feature type="domain" description="Topoisomerase 6 subunit A/Spo11 TOPRIM" evidence="13">
    <location>
        <begin position="168"/>
        <end position="259"/>
    </location>
</feature>
<evidence type="ECO:0000256" key="1">
    <source>
        <dbReference type="ARBA" id="ARBA00000185"/>
    </source>
</evidence>
<dbReference type="GO" id="GO:0003918">
    <property type="term" value="F:DNA topoisomerase type II (double strand cut, ATP-hydrolyzing) activity"/>
    <property type="evidence" value="ECO:0007669"/>
    <property type="project" value="UniProtKB-UniRule"/>
</dbReference>
<evidence type="ECO:0000256" key="11">
    <source>
        <dbReference type="SAM" id="MobiDB-lite"/>
    </source>
</evidence>
<evidence type="ECO:0000256" key="3">
    <source>
        <dbReference type="ARBA" id="ARBA00006559"/>
    </source>
</evidence>
<dbReference type="Pfam" id="PF21180">
    <property type="entry name" value="TOP6A-Spo11_Toprim"/>
    <property type="match status" value="1"/>
</dbReference>
<dbReference type="SUPFAM" id="SSF56726">
    <property type="entry name" value="DNA topoisomerase IV, alpha subunit"/>
    <property type="match status" value="1"/>
</dbReference>
<feature type="region of interest" description="Disordered" evidence="11">
    <location>
        <begin position="1203"/>
        <end position="1251"/>
    </location>
</feature>
<dbReference type="InterPro" id="IPR013049">
    <property type="entry name" value="Spo11/TopoVI_A_N"/>
</dbReference>
<comment type="cofactor">
    <cofactor evidence="2">
        <name>Mg(2+)</name>
        <dbReference type="ChEBI" id="CHEBI:18420"/>
    </cofactor>
</comment>
<dbReference type="Gene3D" id="2.60.120.620">
    <property type="entry name" value="q2cbj1_9rhob like domain"/>
    <property type="match status" value="1"/>
</dbReference>
<dbReference type="PRINTS" id="PR01550">
    <property type="entry name" value="TOP6AFAMILY"/>
</dbReference>
<evidence type="ECO:0000256" key="2">
    <source>
        <dbReference type="ARBA" id="ARBA00001946"/>
    </source>
</evidence>
<evidence type="ECO:0000259" key="13">
    <source>
        <dbReference type="Pfam" id="PF21180"/>
    </source>
</evidence>
<dbReference type="EC" id="5.6.2.2" evidence="4"/>
<dbReference type="GO" id="GO:0006259">
    <property type="term" value="P:DNA metabolic process"/>
    <property type="evidence" value="ECO:0007669"/>
    <property type="project" value="InterPro"/>
</dbReference>
<dbReference type="InterPro" id="IPR036078">
    <property type="entry name" value="Spo11/TopoVI_A_sf"/>
</dbReference>
<keyword evidence="15" id="KW-1185">Reference proteome</keyword>
<dbReference type="GO" id="GO:0046872">
    <property type="term" value="F:metal ion binding"/>
    <property type="evidence" value="ECO:0007669"/>
    <property type="project" value="UniProtKB-KW"/>
</dbReference>
<accession>D2VKE9</accession>
<evidence type="ECO:0000313" key="15">
    <source>
        <dbReference type="Proteomes" id="UP000006671"/>
    </source>
</evidence>